<keyword evidence="1" id="KW-0732">Signal</keyword>
<name>A0AAW1KHK5_POPJA</name>
<evidence type="ECO:0008006" key="4">
    <source>
        <dbReference type="Google" id="ProtNLM"/>
    </source>
</evidence>
<organism evidence="2 3">
    <name type="scientific">Popillia japonica</name>
    <name type="common">Japanese beetle</name>
    <dbReference type="NCBI Taxonomy" id="7064"/>
    <lineage>
        <taxon>Eukaryota</taxon>
        <taxon>Metazoa</taxon>
        <taxon>Ecdysozoa</taxon>
        <taxon>Arthropoda</taxon>
        <taxon>Hexapoda</taxon>
        <taxon>Insecta</taxon>
        <taxon>Pterygota</taxon>
        <taxon>Neoptera</taxon>
        <taxon>Endopterygota</taxon>
        <taxon>Coleoptera</taxon>
        <taxon>Polyphaga</taxon>
        <taxon>Scarabaeiformia</taxon>
        <taxon>Scarabaeidae</taxon>
        <taxon>Rutelinae</taxon>
        <taxon>Popillia</taxon>
    </lineage>
</organism>
<dbReference type="AlphaFoldDB" id="A0AAW1KHK5"/>
<dbReference type="EMBL" id="JASPKY010000236">
    <property type="protein sequence ID" value="KAK9717801.1"/>
    <property type="molecule type" value="Genomic_DNA"/>
</dbReference>
<dbReference type="Proteomes" id="UP001458880">
    <property type="component" value="Unassembled WGS sequence"/>
</dbReference>
<sequence>MINLKLILHLILNALSEKLVPLLSISPVSEWWEIAHSNIRMERSAGPSRTWAEDRNLRNCRGVFHINTCLNLFGYH</sequence>
<accession>A0AAW1KHK5</accession>
<proteinExistence type="predicted"/>
<feature type="chain" id="PRO_5043721541" description="Secreted protein" evidence="1">
    <location>
        <begin position="17"/>
        <end position="76"/>
    </location>
</feature>
<evidence type="ECO:0000256" key="1">
    <source>
        <dbReference type="SAM" id="SignalP"/>
    </source>
</evidence>
<protein>
    <recommendedName>
        <fullName evidence="4">Secreted protein</fullName>
    </recommendedName>
</protein>
<evidence type="ECO:0000313" key="2">
    <source>
        <dbReference type="EMBL" id="KAK9717801.1"/>
    </source>
</evidence>
<keyword evidence="3" id="KW-1185">Reference proteome</keyword>
<gene>
    <name evidence="2" type="ORF">QE152_g23545</name>
</gene>
<reference evidence="2 3" key="1">
    <citation type="journal article" date="2024" name="BMC Genomics">
        <title>De novo assembly and annotation of Popillia japonica's genome with initial clues to its potential as an invasive pest.</title>
        <authorList>
            <person name="Cucini C."/>
            <person name="Boschi S."/>
            <person name="Funari R."/>
            <person name="Cardaioli E."/>
            <person name="Iannotti N."/>
            <person name="Marturano G."/>
            <person name="Paoli F."/>
            <person name="Bruttini M."/>
            <person name="Carapelli A."/>
            <person name="Frati F."/>
            <person name="Nardi F."/>
        </authorList>
    </citation>
    <scope>NUCLEOTIDE SEQUENCE [LARGE SCALE GENOMIC DNA]</scope>
    <source>
        <strain evidence="2">DMR45628</strain>
    </source>
</reference>
<feature type="signal peptide" evidence="1">
    <location>
        <begin position="1"/>
        <end position="16"/>
    </location>
</feature>
<comment type="caution">
    <text evidence="2">The sequence shown here is derived from an EMBL/GenBank/DDBJ whole genome shotgun (WGS) entry which is preliminary data.</text>
</comment>
<evidence type="ECO:0000313" key="3">
    <source>
        <dbReference type="Proteomes" id="UP001458880"/>
    </source>
</evidence>